<gene>
    <name evidence="1" type="ORF">GCM10023116_06320</name>
</gene>
<accession>A0ABP8UZS5</accession>
<dbReference type="Proteomes" id="UP001500604">
    <property type="component" value="Unassembled WGS sequence"/>
</dbReference>
<name>A0ABP8UZS5_9GAMM</name>
<dbReference type="InterPro" id="IPR009883">
    <property type="entry name" value="YgfX"/>
</dbReference>
<keyword evidence="2" id="KW-1185">Reference proteome</keyword>
<sequence>MLHWLDALREQGWLGRSRAINGVRYAGEQWSIALDAAGWVRVELAGQPLITPFLTILPFRSGHRTHNAVLFSDAVDPEAFRTLRVRLLLGH</sequence>
<proteinExistence type="predicted"/>
<evidence type="ECO:0000313" key="1">
    <source>
        <dbReference type="EMBL" id="GAA4648365.1"/>
    </source>
</evidence>
<evidence type="ECO:0000313" key="2">
    <source>
        <dbReference type="Proteomes" id="UP001500604"/>
    </source>
</evidence>
<reference evidence="2" key="1">
    <citation type="journal article" date="2019" name="Int. J. Syst. Evol. Microbiol.">
        <title>The Global Catalogue of Microorganisms (GCM) 10K type strain sequencing project: providing services to taxonomists for standard genome sequencing and annotation.</title>
        <authorList>
            <consortium name="The Broad Institute Genomics Platform"/>
            <consortium name="The Broad Institute Genome Sequencing Center for Infectious Disease"/>
            <person name="Wu L."/>
            <person name="Ma J."/>
        </authorList>
    </citation>
    <scope>NUCLEOTIDE SEQUENCE [LARGE SCALE GENOMIC DNA]</scope>
    <source>
        <strain evidence="2">JCM 17805</strain>
    </source>
</reference>
<dbReference type="Pfam" id="PF07254">
    <property type="entry name" value="Cpta_toxin"/>
    <property type="match status" value="1"/>
</dbReference>
<protein>
    <submittedName>
        <fullName evidence="1">Uncharacterized protein</fullName>
    </submittedName>
</protein>
<dbReference type="EMBL" id="BAABFL010000065">
    <property type="protein sequence ID" value="GAA4648365.1"/>
    <property type="molecule type" value="Genomic_DNA"/>
</dbReference>
<organism evidence="1 2">
    <name type="scientific">Kistimonas scapharcae</name>
    <dbReference type="NCBI Taxonomy" id="1036133"/>
    <lineage>
        <taxon>Bacteria</taxon>
        <taxon>Pseudomonadati</taxon>
        <taxon>Pseudomonadota</taxon>
        <taxon>Gammaproteobacteria</taxon>
        <taxon>Oceanospirillales</taxon>
        <taxon>Endozoicomonadaceae</taxon>
        <taxon>Kistimonas</taxon>
    </lineage>
</organism>
<comment type="caution">
    <text evidence="1">The sequence shown here is derived from an EMBL/GenBank/DDBJ whole genome shotgun (WGS) entry which is preliminary data.</text>
</comment>